<dbReference type="InterPro" id="IPR050545">
    <property type="entry name" value="Mycobact_MmpL"/>
</dbReference>
<dbReference type="SUPFAM" id="SSF82866">
    <property type="entry name" value="Multidrug efflux transporter AcrB transmembrane domain"/>
    <property type="match status" value="2"/>
</dbReference>
<dbReference type="InterPro" id="IPR000731">
    <property type="entry name" value="SSD"/>
</dbReference>
<evidence type="ECO:0000313" key="8">
    <source>
        <dbReference type="EMBL" id="GAA3624440.1"/>
    </source>
</evidence>
<keyword evidence="9" id="KW-1185">Reference proteome</keyword>
<dbReference type="Proteomes" id="UP001501490">
    <property type="component" value="Unassembled WGS sequence"/>
</dbReference>
<evidence type="ECO:0000256" key="6">
    <source>
        <dbReference type="SAM" id="Phobius"/>
    </source>
</evidence>
<keyword evidence="3 6" id="KW-0812">Transmembrane</keyword>
<dbReference type="PANTHER" id="PTHR33406:SF13">
    <property type="entry name" value="MEMBRANE PROTEIN YDFJ"/>
    <property type="match status" value="1"/>
</dbReference>
<feature type="domain" description="SSD" evidence="7">
    <location>
        <begin position="195"/>
        <end position="327"/>
    </location>
</feature>
<dbReference type="EMBL" id="BAABAB010000021">
    <property type="protein sequence ID" value="GAA3624440.1"/>
    <property type="molecule type" value="Genomic_DNA"/>
</dbReference>
<keyword evidence="2" id="KW-1003">Cell membrane</keyword>
<dbReference type="Pfam" id="PF03176">
    <property type="entry name" value="MMPL"/>
    <property type="match status" value="2"/>
</dbReference>
<dbReference type="Gene3D" id="1.20.1640.10">
    <property type="entry name" value="Multidrug efflux transporter AcrB transmembrane domain"/>
    <property type="match status" value="2"/>
</dbReference>
<sequence length="959" mass="100236">MSTFLYRLGQTVARHKLRVLVAWLFLAAIVFGLAGAIGGKLIDDFTIPGTESQQGIDTLSERFPQASGTTGQVVFTADSGPVVDQKAGIEDRIKAIEKVKHVTSVDDPFASGAVGTISTDKGDALSQIQFDVSLTDLPPETVTEVEKAAAPPPGSKFTVTLGGSMYTSTGTSISATELIGVAVAFVVLAVTFSSLLAAGLPLLTAGLGVGVTLAGILVVAAFATVSSTTPTLAEMIGLAVGIDYGLFIVTRYRRLMAQGLPVAEALGQSLATAGSAVVFAGTTVIIALCGLAVANIPFLTVMGIAAAAGVAVAVLVALTLLPSVLALFGEKLRPKPGSRAEKASHAAANPRKTMGAHWVGLITKVPAITIVAVILVIGVMAYPAKDLQLSLPDNGSAEEGTPQRTTYDLIAKEFGPGYNAPLLVTADVITSTDPIGTVNKMADEIAKIPGVAAITKQTPNPTGDLGLVRVVPDWSQSDPRTAELVQRIRDQAPQIEHDLGVADLVVTGQTAVAIDVSTRLAGALLPFGLVVVGLALILLMIVFRSVAVPIKATLGYLLSIGAALGAVSAVFIWGWFNGPLDITWSEPVVSFMPIIVMGVLFGLAMDYEVFLVSAIREDYVHHGDAKHAVTSGFISSARVVTAAALIMITVFASFVPEGNSTIKPIALGLAVGVFVDAFLVRMTLVPAVLALLGKRAWALPNSWDAALPEIDVEGAALVRHVEEAEWTEQHGPVAVRADGLVLPSSDGPVRLDFGVPAGAVYGVEHPDPMLRSALGWALAGRHKQIDGTLAVLGSVLPEEGDVARAQVRVVDVPHPADDLVGVQRHLQSVLFAQSKRLLPSRRTLHWAMVQAQRWIEETGAPPTGQAEFSRRLLGSLTPLHRRLLGLSAAAAQGPKMIVVIDADADLGPGDLDRLEAICREYAHHSGAGIVLIGERLGERADWRGPVLLEQPVATTEGRA</sequence>
<feature type="transmembrane region" description="Helical" evidence="6">
    <location>
        <begin position="304"/>
        <end position="329"/>
    </location>
</feature>
<evidence type="ECO:0000256" key="4">
    <source>
        <dbReference type="ARBA" id="ARBA00022989"/>
    </source>
</evidence>
<feature type="transmembrane region" description="Helical" evidence="6">
    <location>
        <begin position="361"/>
        <end position="382"/>
    </location>
</feature>
<accession>A0ABP7A3U6</accession>
<feature type="transmembrane region" description="Helical" evidence="6">
    <location>
        <begin position="270"/>
        <end position="298"/>
    </location>
</feature>
<dbReference type="PROSITE" id="PS50156">
    <property type="entry name" value="SSD"/>
    <property type="match status" value="1"/>
</dbReference>
<feature type="transmembrane region" description="Helical" evidence="6">
    <location>
        <begin position="555"/>
        <end position="576"/>
    </location>
</feature>
<feature type="transmembrane region" description="Helical" evidence="6">
    <location>
        <begin position="205"/>
        <end position="225"/>
    </location>
</feature>
<feature type="transmembrane region" description="Helical" evidence="6">
    <location>
        <begin position="523"/>
        <end position="543"/>
    </location>
</feature>
<gene>
    <name evidence="8" type="ORF">GCM10022236_28410</name>
</gene>
<comment type="subcellular location">
    <subcellularLocation>
        <location evidence="1">Cell membrane</location>
        <topology evidence="1">Multi-pass membrane protein</topology>
    </subcellularLocation>
</comment>
<evidence type="ECO:0000313" key="9">
    <source>
        <dbReference type="Proteomes" id="UP001501490"/>
    </source>
</evidence>
<feature type="transmembrane region" description="Helical" evidence="6">
    <location>
        <begin position="588"/>
        <end position="612"/>
    </location>
</feature>
<feature type="transmembrane region" description="Helical" evidence="6">
    <location>
        <begin position="667"/>
        <end position="692"/>
    </location>
</feature>
<dbReference type="InterPro" id="IPR004869">
    <property type="entry name" value="MMPL_dom"/>
</dbReference>
<keyword evidence="4 6" id="KW-1133">Transmembrane helix</keyword>
<evidence type="ECO:0000256" key="5">
    <source>
        <dbReference type="ARBA" id="ARBA00023136"/>
    </source>
</evidence>
<evidence type="ECO:0000259" key="7">
    <source>
        <dbReference type="PROSITE" id="PS50156"/>
    </source>
</evidence>
<evidence type="ECO:0000256" key="1">
    <source>
        <dbReference type="ARBA" id="ARBA00004651"/>
    </source>
</evidence>
<feature type="transmembrane region" description="Helical" evidence="6">
    <location>
        <begin position="231"/>
        <end position="249"/>
    </location>
</feature>
<reference evidence="9" key="1">
    <citation type="journal article" date="2019" name="Int. J. Syst. Evol. Microbiol.">
        <title>The Global Catalogue of Microorganisms (GCM) 10K type strain sequencing project: providing services to taxonomists for standard genome sequencing and annotation.</title>
        <authorList>
            <consortium name="The Broad Institute Genomics Platform"/>
            <consortium name="The Broad Institute Genome Sequencing Center for Infectious Disease"/>
            <person name="Wu L."/>
            <person name="Ma J."/>
        </authorList>
    </citation>
    <scope>NUCLEOTIDE SEQUENCE [LARGE SCALE GENOMIC DNA]</scope>
    <source>
        <strain evidence="9">JCM 16929</strain>
    </source>
</reference>
<name>A0ABP7A3U6_9ACTN</name>
<feature type="transmembrane region" description="Helical" evidence="6">
    <location>
        <begin position="178"/>
        <end position="198"/>
    </location>
</feature>
<feature type="transmembrane region" description="Helical" evidence="6">
    <location>
        <begin position="633"/>
        <end position="655"/>
    </location>
</feature>
<dbReference type="PANTHER" id="PTHR33406">
    <property type="entry name" value="MEMBRANE PROTEIN MJ1562-RELATED"/>
    <property type="match status" value="1"/>
</dbReference>
<keyword evidence="5 6" id="KW-0472">Membrane</keyword>
<evidence type="ECO:0000256" key="3">
    <source>
        <dbReference type="ARBA" id="ARBA00022692"/>
    </source>
</evidence>
<organism evidence="8 9">
    <name type="scientific">Microlunatus ginsengisoli</name>
    <dbReference type="NCBI Taxonomy" id="363863"/>
    <lineage>
        <taxon>Bacteria</taxon>
        <taxon>Bacillati</taxon>
        <taxon>Actinomycetota</taxon>
        <taxon>Actinomycetes</taxon>
        <taxon>Propionibacteriales</taxon>
        <taxon>Propionibacteriaceae</taxon>
        <taxon>Microlunatus</taxon>
    </lineage>
</organism>
<protein>
    <submittedName>
        <fullName evidence="8">MMPL family transporter</fullName>
    </submittedName>
</protein>
<comment type="caution">
    <text evidence="8">The sequence shown here is derived from an EMBL/GenBank/DDBJ whole genome shotgun (WGS) entry which is preliminary data.</text>
</comment>
<evidence type="ECO:0000256" key="2">
    <source>
        <dbReference type="ARBA" id="ARBA00022475"/>
    </source>
</evidence>
<proteinExistence type="predicted"/>